<dbReference type="AlphaFoldDB" id="A0A645FFI3"/>
<gene>
    <name evidence="2" type="ORF">SDC9_159421</name>
</gene>
<organism evidence="2">
    <name type="scientific">bioreactor metagenome</name>
    <dbReference type="NCBI Taxonomy" id="1076179"/>
    <lineage>
        <taxon>unclassified sequences</taxon>
        <taxon>metagenomes</taxon>
        <taxon>ecological metagenomes</taxon>
    </lineage>
</organism>
<feature type="region of interest" description="Disordered" evidence="1">
    <location>
        <begin position="1"/>
        <end position="46"/>
    </location>
</feature>
<evidence type="ECO:0000313" key="2">
    <source>
        <dbReference type="EMBL" id="MPN12109.1"/>
    </source>
</evidence>
<dbReference type="EMBL" id="VSSQ01058399">
    <property type="protein sequence ID" value="MPN12109.1"/>
    <property type="molecule type" value="Genomic_DNA"/>
</dbReference>
<name>A0A645FFI3_9ZZZZ</name>
<proteinExistence type="predicted"/>
<protein>
    <submittedName>
        <fullName evidence="2">Uncharacterized protein</fullName>
    </submittedName>
</protein>
<evidence type="ECO:0000256" key="1">
    <source>
        <dbReference type="SAM" id="MobiDB-lite"/>
    </source>
</evidence>
<feature type="compositionally biased region" description="Basic and acidic residues" evidence="1">
    <location>
        <begin position="140"/>
        <end position="155"/>
    </location>
</feature>
<accession>A0A645FFI3</accession>
<feature type="region of interest" description="Disordered" evidence="1">
    <location>
        <begin position="67"/>
        <end position="155"/>
    </location>
</feature>
<feature type="compositionally biased region" description="Basic and acidic residues" evidence="1">
    <location>
        <begin position="72"/>
        <end position="129"/>
    </location>
</feature>
<feature type="compositionally biased region" description="Low complexity" evidence="1">
    <location>
        <begin position="8"/>
        <end position="18"/>
    </location>
</feature>
<feature type="compositionally biased region" description="Basic and acidic residues" evidence="1">
    <location>
        <begin position="20"/>
        <end position="32"/>
    </location>
</feature>
<comment type="caution">
    <text evidence="2">The sequence shown here is derived from an EMBL/GenBank/DDBJ whole genome shotgun (WGS) entry which is preliminary data.</text>
</comment>
<reference evidence="2" key="1">
    <citation type="submission" date="2019-08" db="EMBL/GenBank/DDBJ databases">
        <authorList>
            <person name="Kucharzyk K."/>
            <person name="Murdoch R.W."/>
            <person name="Higgins S."/>
            <person name="Loffler F."/>
        </authorList>
    </citation>
    <scope>NUCLEOTIDE SEQUENCE</scope>
</reference>
<sequence length="155" mass="16703">MECLSGRIGSIAGGIQDDAGGDHTEDREEQYVAHDTGGSDAGQRRSGDLFDVFRAGVSAVEQLVRAGVGDVATDRSADDRGDSGEVDGVRPDRLAQRLADRGARDDRDVQRQTDHQETEKDDNPVDDHSGALVEEDGDGEECRDQATDLRVHAQQ</sequence>